<dbReference type="InterPro" id="IPR003593">
    <property type="entry name" value="AAA+_ATPase"/>
</dbReference>
<feature type="domain" description="AAA+ ATPase" evidence="4">
    <location>
        <begin position="100"/>
        <end position="235"/>
    </location>
</feature>
<proteinExistence type="inferred from homology"/>
<dbReference type="Pfam" id="PF01695">
    <property type="entry name" value="IstB_IS21"/>
    <property type="match status" value="1"/>
</dbReference>
<dbReference type="Gene3D" id="3.40.50.300">
    <property type="entry name" value="P-loop containing nucleotide triphosphate hydrolases"/>
    <property type="match status" value="1"/>
</dbReference>
<reference evidence="5" key="1">
    <citation type="submission" date="2019-08" db="EMBL/GenBank/DDBJ databases">
        <authorList>
            <person name="Kucharzyk K."/>
            <person name="Murdoch R.W."/>
            <person name="Higgins S."/>
            <person name="Loffler F."/>
        </authorList>
    </citation>
    <scope>NUCLEOTIDE SEQUENCE</scope>
</reference>
<evidence type="ECO:0000256" key="2">
    <source>
        <dbReference type="ARBA" id="ARBA00022741"/>
    </source>
</evidence>
<dbReference type="InterPro" id="IPR028350">
    <property type="entry name" value="DNAC/IstB-like"/>
</dbReference>
<accession>A0A644ZJ07</accession>
<dbReference type="InterPro" id="IPR047661">
    <property type="entry name" value="IstB"/>
</dbReference>
<evidence type="ECO:0000259" key="4">
    <source>
        <dbReference type="SMART" id="SM00382"/>
    </source>
</evidence>
<dbReference type="GO" id="GO:0006260">
    <property type="term" value="P:DNA replication"/>
    <property type="evidence" value="ECO:0007669"/>
    <property type="project" value="TreeGrafter"/>
</dbReference>
<keyword evidence="3" id="KW-0067">ATP-binding</keyword>
<name>A0A644ZJ07_9ZZZZ</name>
<organism evidence="5">
    <name type="scientific">bioreactor metagenome</name>
    <dbReference type="NCBI Taxonomy" id="1076179"/>
    <lineage>
        <taxon>unclassified sequences</taxon>
        <taxon>metagenomes</taxon>
        <taxon>ecological metagenomes</taxon>
    </lineage>
</organism>
<evidence type="ECO:0000256" key="1">
    <source>
        <dbReference type="ARBA" id="ARBA00008059"/>
    </source>
</evidence>
<protein>
    <submittedName>
        <fullName evidence="5">IS21 family transposase ISBf1</fullName>
    </submittedName>
</protein>
<comment type="caution">
    <text evidence="5">The sequence shown here is derived from an EMBL/GenBank/DDBJ whole genome shotgun (WGS) entry which is preliminary data.</text>
</comment>
<sequence>MSQYIPQIKKHATRLRLSGIGSNITNLLLEAQNDAPSYDEFVFKLFSHEVKEREAKQQLLRMKLARLPVNHDLEQYDHSFTSGLNPTQLNQLRELNWLDQCYNIMLTGPSGTGKTYISAGLGFDAVQRGYKAYFRNISDILSTLRLKDVSQNAAKEFKRLAEAQLIIIDDVMTLPVNREDGNRFFVFINQVYETTSFIITTNKSPAEWARSLDDETLATALLDRFLYKCQLIQLKGKSYRMQNRKTIFENEKN</sequence>
<dbReference type="PIRSF" id="PIRSF003073">
    <property type="entry name" value="DNAC_TnpB_IstB"/>
    <property type="match status" value="1"/>
</dbReference>
<dbReference type="AlphaFoldDB" id="A0A644ZJ07"/>
<dbReference type="NCBIfam" id="NF038214">
    <property type="entry name" value="IS21_help_AAA"/>
    <property type="match status" value="1"/>
</dbReference>
<evidence type="ECO:0000313" key="5">
    <source>
        <dbReference type="EMBL" id="MPM40846.1"/>
    </source>
</evidence>
<dbReference type="EMBL" id="VSSQ01009147">
    <property type="protein sequence ID" value="MPM40846.1"/>
    <property type="molecule type" value="Genomic_DNA"/>
</dbReference>
<keyword evidence="2" id="KW-0547">Nucleotide-binding</keyword>
<gene>
    <name evidence="5" type="ORF">SDC9_87494</name>
</gene>
<dbReference type="CDD" id="cd00009">
    <property type="entry name" value="AAA"/>
    <property type="match status" value="1"/>
</dbReference>
<dbReference type="SMART" id="SM00382">
    <property type="entry name" value="AAA"/>
    <property type="match status" value="1"/>
</dbReference>
<dbReference type="PANTHER" id="PTHR30050:SF4">
    <property type="entry name" value="ATP-BINDING PROTEIN RV3427C IN INSERTION SEQUENCE-RELATED"/>
    <property type="match status" value="1"/>
</dbReference>
<dbReference type="InterPro" id="IPR027417">
    <property type="entry name" value="P-loop_NTPase"/>
</dbReference>
<evidence type="ECO:0000256" key="3">
    <source>
        <dbReference type="ARBA" id="ARBA00022840"/>
    </source>
</evidence>
<dbReference type="GO" id="GO:0005524">
    <property type="term" value="F:ATP binding"/>
    <property type="evidence" value="ECO:0007669"/>
    <property type="project" value="UniProtKB-KW"/>
</dbReference>
<dbReference type="PANTHER" id="PTHR30050">
    <property type="entry name" value="CHROMOSOMAL REPLICATION INITIATOR PROTEIN DNAA"/>
    <property type="match status" value="1"/>
</dbReference>
<dbReference type="SUPFAM" id="SSF52540">
    <property type="entry name" value="P-loop containing nucleoside triphosphate hydrolases"/>
    <property type="match status" value="1"/>
</dbReference>
<dbReference type="InterPro" id="IPR002611">
    <property type="entry name" value="IstB_ATP-bd"/>
</dbReference>
<comment type="similarity">
    <text evidence="1">Belongs to the IS21/IS1162 putative ATP-binding protein family.</text>
</comment>